<evidence type="ECO:0000313" key="2">
    <source>
        <dbReference type="EMBL" id="MFB9096315.1"/>
    </source>
</evidence>
<dbReference type="InterPro" id="IPR010364">
    <property type="entry name" value="Uncharacterised_IM_CreD"/>
</dbReference>
<reference evidence="2 3" key="1">
    <citation type="submission" date="2024-09" db="EMBL/GenBank/DDBJ databases">
        <authorList>
            <person name="Sun Q."/>
            <person name="Mori K."/>
        </authorList>
    </citation>
    <scope>NUCLEOTIDE SEQUENCE [LARGE SCALE GENOMIC DNA]</scope>
    <source>
        <strain evidence="2 3">CECT 7955</strain>
    </source>
</reference>
<dbReference type="Proteomes" id="UP001589607">
    <property type="component" value="Unassembled WGS sequence"/>
</dbReference>
<feature type="transmembrane region" description="Helical" evidence="1">
    <location>
        <begin position="401"/>
        <end position="420"/>
    </location>
</feature>
<protein>
    <submittedName>
        <fullName evidence="2">Cell envelope integrity protein CreD</fullName>
    </submittedName>
</protein>
<sequence>MENPIQNQNPTPNPKSAFLQSNTAKMIMVGVLTLFLLIPLNLVQNLIRERSERKNETTLNVNQTWGSQIHFYGPILQIPYKTYTETVIVDAITKEKTTQKKAIIQQAFFFPDDLHNTTTIEKVDDINRGLYNPIVFKANMKFNGSFQNINFNKLNINTEDVLWDKASIIIKTTNLKSIKSDLKIGVNETYYSLESKTNEDDYFGTLETDAFTYNPGQKMDFNFNMNYNGSNSVQFIPIGKTTTTNINANWNSPNFIGSFAANNSTKKITNQGFHADWKILHINRPFSQQYTNKIPKLTNYSYGVKLIETVDEYQQNERASKYGFLVIGLTFLIFFLIQTISKKSIHIFQYTMIGLALIMFYTLLISITEHSSFTIAYAVAASAVIIMLLLYSISVLKEKKFPLLIGASLTVLYSFIFVIIQLENYALLVGSIGLFLILGAVMYFSRKIDWGNN</sequence>
<feature type="transmembrane region" description="Helical" evidence="1">
    <location>
        <begin position="24"/>
        <end position="43"/>
    </location>
</feature>
<accession>A0ABV5GLP9</accession>
<dbReference type="EMBL" id="JBHMEY010000015">
    <property type="protein sequence ID" value="MFB9096315.1"/>
    <property type="molecule type" value="Genomic_DNA"/>
</dbReference>
<evidence type="ECO:0000313" key="3">
    <source>
        <dbReference type="Proteomes" id="UP001589607"/>
    </source>
</evidence>
<dbReference type="PIRSF" id="PIRSF004548">
    <property type="entry name" value="CreD"/>
    <property type="match status" value="1"/>
</dbReference>
<keyword evidence="1" id="KW-0812">Transmembrane</keyword>
<dbReference type="NCBIfam" id="NF008712">
    <property type="entry name" value="PRK11715.1-1"/>
    <property type="match status" value="1"/>
</dbReference>
<keyword evidence="1" id="KW-0472">Membrane</keyword>
<evidence type="ECO:0000256" key="1">
    <source>
        <dbReference type="SAM" id="Phobius"/>
    </source>
</evidence>
<comment type="caution">
    <text evidence="2">The sequence shown here is derived from an EMBL/GenBank/DDBJ whole genome shotgun (WGS) entry which is preliminary data.</text>
</comment>
<organism evidence="2 3">
    <name type="scientific">Flavobacterium jumunjinense</name>
    <dbReference type="NCBI Taxonomy" id="998845"/>
    <lineage>
        <taxon>Bacteria</taxon>
        <taxon>Pseudomonadati</taxon>
        <taxon>Bacteroidota</taxon>
        <taxon>Flavobacteriia</taxon>
        <taxon>Flavobacteriales</taxon>
        <taxon>Flavobacteriaceae</taxon>
        <taxon>Flavobacterium</taxon>
    </lineage>
</organism>
<keyword evidence="3" id="KW-1185">Reference proteome</keyword>
<feature type="transmembrane region" description="Helical" evidence="1">
    <location>
        <begin position="425"/>
        <end position="444"/>
    </location>
</feature>
<dbReference type="PANTHER" id="PTHR30092">
    <property type="entry name" value="INNER MEMBRANE PROTEIN CRED"/>
    <property type="match status" value="1"/>
</dbReference>
<name>A0ABV5GLP9_9FLAO</name>
<feature type="transmembrane region" description="Helical" evidence="1">
    <location>
        <begin position="347"/>
        <end position="367"/>
    </location>
</feature>
<proteinExistence type="predicted"/>
<gene>
    <name evidence="2" type="primary">creD</name>
    <name evidence="2" type="ORF">ACFFVF_07295</name>
</gene>
<keyword evidence="1" id="KW-1133">Transmembrane helix</keyword>
<feature type="transmembrane region" description="Helical" evidence="1">
    <location>
        <begin position="374"/>
        <end position="395"/>
    </location>
</feature>
<dbReference type="RefSeq" id="WP_236455440.1">
    <property type="nucleotide sequence ID" value="NZ_CBCSGE010000022.1"/>
</dbReference>
<dbReference type="PANTHER" id="PTHR30092:SF0">
    <property type="entry name" value="INNER MEMBRANE PROTEIN CRED"/>
    <property type="match status" value="1"/>
</dbReference>
<feature type="transmembrane region" description="Helical" evidence="1">
    <location>
        <begin position="322"/>
        <end position="341"/>
    </location>
</feature>
<dbReference type="Pfam" id="PF06123">
    <property type="entry name" value="CreD"/>
    <property type="match status" value="1"/>
</dbReference>